<name>A0A1I7V7N5_LOALO</name>
<reference evidence="5" key="1">
    <citation type="submission" date="2012-04" db="EMBL/GenBank/DDBJ databases">
        <title>The Genome Sequence of Loa loa.</title>
        <authorList>
            <consortium name="The Broad Institute Genome Sequencing Platform"/>
            <consortium name="Broad Institute Genome Sequencing Center for Infectious Disease"/>
            <person name="Nutman T.B."/>
            <person name="Fink D.L."/>
            <person name="Russ C."/>
            <person name="Young S."/>
            <person name="Zeng Q."/>
            <person name="Gargeya S."/>
            <person name="Alvarado L."/>
            <person name="Berlin A."/>
            <person name="Chapman S.B."/>
            <person name="Chen Z."/>
            <person name="Freedman E."/>
            <person name="Gellesch M."/>
            <person name="Goldberg J."/>
            <person name="Griggs A."/>
            <person name="Gujja S."/>
            <person name="Heilman E.R."/>
            <person name="Heiman D."/>
            <person name="Howarth C."/>
            <person name="Mehta T."/>
            <person name="Neiman D."/>
            <person name="Pearson M."/>
            <person name="Roberts A."/>
            <person name="Saif S."/>
            <person name="Shea T."/>
            <person name="Shenoy N."/>
            <person name="Sisk P."/>
            <person name="Stolte C."/>
            <person name="Sykes S."/>
            <person name="White J."/>
            <person name="Yandava C."/>
            <person name="Haas B."/>
            <person name="Henn M.R."/>
            <person name="Nusbaum C."/>
            <person name="Birren B."/>
        </authorList>
    </citation>
    <scope>NUCLEOTIDE SEQUENCE [LARGE SCALE GENOMIC DNA]</scope>
</reference>
<dbReference type="InterPro" id="IPR015649">
    <property type="entry name" value="SCHIP_1_C"/>
</dbReference>
<keyword evidence="5" id="KW-1185">Reference proteome</keyword>
<dbReference type="eggNOG" id="KOG4847">
    <property type="taxonomic scope" value="Eukaryota"/>
</dbReference>
<dbReference type="GO" id="GO:0030054">
    <property type="term" value="C:cell junction"/>
    <property type="evidence" value="ECO:0007669"/>
    <property type="project" value="TreeGrafter"/>
</dbReference>
<dbReference type="GO" id="GO:0035332">
    <property type="term" value="P:positive regulation of hippo signaling"/>
    <property type="evidence" value="ECO:0007669"/>
    <property type="project" value="TreeGrafter"/>
</dbReference>
<dbReference type="InterPro" id="IPR039045">
    <property type="entry name" value="SCHIP_1"/>
</dbReference>
<proteinExistence type="predicted"/>
<feature type="compositionally biased region" description="Polar residues" evidence="2">
    <location>
        <begin position="398"/>
        <end position="407"/>
    </location>
</feature>
<dbReference type="Pfam" id="PF10148">
    <property type="entry name" value="SCHIP-1_C"/>
    <property type="match status" value="1"/>
</dbReference>
<evidence type="ECO:0000256" key="1">
    <source>
        <dbReference type="ARBA" id="ARBA00023054"/>
    </source>
</evidence>
<evidence type="ECO:0000313" key="6">
    <source>
        <dbReference type="WBParaSite" id="EN70_1078"/>
    </source>
</evidence>
<reference evidence="6" key="2">
    <citation type="submission" date="2016-11" db="UniProtKB">
        <authorList>
            <consortium name="WormBaseParasite"/>
        </authorList>
    </citation>
    <scope>IDENTIFICATION</scope>
</reference>
<evidence type="ECO:0000313" key="5">
    <source>
        <dbReference type="Proteomes" id="UP000095285"/>
    </source>
</evidence>
<evidence type="ECO:0000259" key="4">
    <source>
        <dbReference type="Pfam" id="PF10148"/>
    </source>
</evidence>
<evidence type="ECO:0000256" key="2">
    <source>
        <dbReference type="SAM" id="MobiDB-lite"/>
    </source>
</evidence>
<accession>A0A1I7V7N5</accession>
<feature type="compositionally biased region" description="Polar residues" evidence="2">
    <location>
        <begin position="132"/>
        <end position="161"/>
    </location>
</feature>
<feature type="compositionally biased region" description="Acidic residues" evidence="2">
    <location>
        <begin position="378"/>
        <end position="388"/>
    </location>
</feature>
<feature type="transmembrane region" description="Helical" evidence="3">
    <location>
        <begin position="36"/>
        <end position="57"/>
    </location>
</feature>
<keyword evidence="3" id="KW-0812">Transmembrane</keyword>
<evidence type="ECO:0000256" key="3">
    <source>
        <dbReference type="SAM" id="Phobius"/>
    </source>
</evidence>
<dbReference type="Proteomes" id="UP000095285">
    <property type="component" value="Unassembled WGS sequence"/>
</dbReference>
<keyword evidence="3" id="KW-1133">Transmembrane helix</keyword>
<protein>
    <submittedName>
        <fullName evidence="6">SCHIP-1 domain-containing protein</fullName>
    </submittedName>
</protein>
<dbReference type="AlphaFoldDB" id="A0A1I7V7N5"/>
<feature type="region of interest" description="Disordered" evidence="2">
    <location>
        <begin position="132"/>
        <end position="204"/>
    </location>
</feature>
<keyword evidence="1" id="KW-0175">Coiled coil</keyword>
<dbReference type="STRING" id="7209.A0A1I7V7N5"/>
<dbReference type="PANTHER" id="PTHR13103">
    <property type="entry name" value="SCHWANNOMIN INTERACTING PROTEIN 1"/>
    <property type="match status" value="1"/>
</dbReference>
<dbReference type="WBParaSite" id="EN70_1078">
    <property type="protein sequence ID" value="EN70_1078"/>
    <property type="gene ID" value="EN70_1078"/>
</dbReference>
<keyword evidence="3" id="KW-0472">Membrane</keyword>
<feature type="region of interest" description="Disordered" evidence="2">
    <location>
        <begin position="378"/>
        <end position="407"/>
    </location>
</feature>
<sequence>MWCCYTARVNHQKQGEDSIGLEEKTFLLFGNKIRKYNVSILIDIVYFIVAVTTVLILSTEIHHTMWQPSDEILPSSESKNSVCTKSLLHNLVKSRRIGSASSSSLDQQSNSSSLESIKSFALDGNQALSTSCSEDSFEMSGTTSRQTTEDPSQLSHQSLNLTPGFLDSENPVQPSNIPFDYHDQKSSECNNSDQMSRDSLEPCSSLEKSSSLKNINFSTKKNPLTLTSYHLDRFNKLNDVQEISRDEVTVNRDGAKITESWPMHHALPGTWKCKNSIKRDKASLREFIDKELDNLDTCLPQLDFNKLEEKLSCAAMERIVTERKLLGEQVRRRLALQVDQYTAEPAPRVYTRPLKSNLGFRLQTAMNLQVCYINDLKDEEEDEEESSDDGFSMPKSKSAPNLRSSVIDGSNLNASQLRQVMSTIEEKRQVLEEETKMMLAKAKQAARMQMEIEKLNTNRFTTAIPPKASRLQLSKMTRQQLIEISKKISKRINEENAELMRLLVEKDSLYMQQDSMLVDIEDMLQHESSAESLNLPDFLKIQANPPVVMSKFRTFKG</sequence>
<dbReference type="GO" id="GO:0005886">
    <property type="term" value="C:plasma membrane"/>
    <property type="evidence" value="ECO:0007669"/>
    <property type="project" value="TreeGrafter"/>
</dbReference>
<organism evidence="5 6">
    <name type="scientific">Loa loa</name>
    <name type="common">Eye worm</name>
    <name type="synonym">Filaria loa</name>
    <dbReference type="NCBI Taxonomy" id="7209"/>
    <lineage>
        <taxon>Eukaryota</taxon>
        <taxon>Metazoa</taxon>
        <taxon>Ecdysozoa</taxon>
        <taxon>Nematoda</taxon>
        <taxon>Chromadorea</taxon>
        <taxon>Rhabditida</taxon>
        <taxon>Spirurina</taxon>
        <taxon>Spiruromorpha</taxon>
        <taxon>Filarioidea</taxon>
        <taxon>Onchocercidae</taxon>
        <taxon>Loa</taxon>
    </lineage>
</organism>
<feature type="domain" description="Schwannomin interacting protein 1 C-terminal" evidence="4">
    <location>
        <begin position="328"/>
        <end position="531"/>
    </location>
</feature>
<dbReference type="PANTHER" id="PTHR13103:SF2">
    <property type="entry name" value="IQCJ-SCHIP1 READTHROUGH TRANSCRIPT PROTEIN-RELATED"/>
    <property type="match status" value="1"/>
</dbReference>